<proteinExistence type="predicted"/>
<organism evidence="2 3">
    <name type="scientific">Abeliophyllum distichum</name>
    <dbReference type="NCBI Taxonomy" id="126358"/>
    <lineage>
        <taxon>Eukaryota</taxon>
        <taxon>Viridiplantae</taxon>
        <taxon>Streptophyta</taxon>
        <taxon>Embryophyta</taxon>
        <taxon>Tracheophyta</taxon>
        <taxon>Spermatophyta</taxon>
        <taxon>Magnoliopsida</taxon>
        <taxon>eudicotyledons</taxon>
        <taxon>Gunneridae</taxon>
        <taxon>Pentapetalae</taxon>
        <taxon>asterids</taxon>
        <taxon>lamiids</taxon>
        <taxon>Lamiales</taxon>
        <taxon>Oleaceae</taxon>
        <taxon>Forsythieae</taxon>
        <taxon>Abeliophyllum</taxon>
    </lineage>
</organism>
<reference evidence="3" key="1">
    <citation type="submission" date="2024-07" db="EMBL/GenBank/DDBJ databases">
        <title>Two chromosome-level genome assemblies of Korean endemic species Abeliophyllum distichum and Forsythia ovata (Oleaceae).</title>
        <authorList>
            <person name="Jang H."/>
        </authorList>
    </citation>
    <scope>NUCLEOTIDE SEQUENCE [LARGE SCALE GENOMIC DNA]</scope>
</reference>
<evidence type="ECO:0000313" key="2">
    <source>
        <dbReference type="EMBL" id="KAL2497375.1"/>
    </source>
</evidence>
<evidence type="ECO:0000256" key="1">
    <source>
        <dbReference type="SAM" id="MobiDB-lite"/>
    </source>
</evidence>
<protein>
    <submittedName>
        <fullName evidence="2">Uncharacterized protein</fullName>
    </submittedName>
</protein>
<name>A0ABD1S9L2_9LAMI</name>
<comment type="caution">
    <text evidence="2">The sequence shown here is derived from an EMBL/GenBank/DDBJ whole genome shotgun (WGS) entry which is preliminary data.</text>
</comment>
<dbReference type="Proteomes" id="UP001604336">
    <property type="component" value="Unassembled WGS sequence"/>
</dbReference>
<gene>
    <name evidence="2" type="ORF">Adt_22925</name>
</gene>
<dbReference type="EMBL" id="JBFOLK010000007">
    <property type="protein sequence ID" value="KAL2497375.1"/>
    <property type="molecule type" value="Genomic_DNA"/>
</dbReference>
<accession>A0ABD1S9L2</accession>
<dbReference type="AlphaFoldDB" id="A0ABD1S9L2"/>
<evidence type="ECO:0000313" key="3">
    <source>
        <dbReference type="Proteomes" id="UP001604336"/>
    </source>
</evidence>
<sequence>MSTTETLSKLSGPPKTKLTTTDCQKQDEDHKYHCMRLHTPIERFCSLFTCAASVLYALHMLGRQRCLDFRSQNIAPVNKENVYFGQKMDEQIQVDSCFVYFVNLTTQN</sequence>
<feature type="region of interest" description="Disordered" evidence="1">
    <location>
        <begin position="1"/>
        <end position="22"/>
    </location>
</feature>
<keyword evidence="3" id="KW-1185">Reference proteome</keyword>